<dbReference type="RefSeq" id="WP_205017914.1">
    <property type="nucleotide sequence ID" value="NZ_JAFBEI010000056.1"/>
</dbReference>
<evidence type="ECO:0000313" key="2">
    <source>
        <dbReference type="EMBL" id="MBM7637058.1"/>
    </source>
</evidence>
<sequence>MKKNYISAFDGLRAIGVIGVIAYHLFPQTVKGGYLGVVLFFYHLSSLSRLLAKK</sequence>
<name>A0ABS2PNN9_9STRE</name>
<gene>
    <name evidence="2" type="ORF">JOC31_001888</name>
</gene>
<accession>A0ABS2PNN9</accession>
<keyword evidence="1" id="KW-0812">Transmembrane</keyword>
<evidence type="ECO:0000313" key="3">
    <source>
        <dbReference type="Proteomes" id="UP000809081"/>
    </source>
</evidence>
<proteinExistence type="predicted"/>
<keyword evidence="1" id="KW-0472">Membrane</keyword>
<reference evidence="2 3" key="1">
    <citation type="submission" date="2021-01" db="EMBL/GenBank/DDBJ databases">
        <title>Genomic Encyclopedia of Type Strains, Phase IV (KMG-IV): sequencing the most valuable type-strain genomes for metagenomic binning, comparative biology and taxonomic classification.</title>
        <authorList>
            <person name="Goeker M."/>
        </authorList>
    </citation>
    <scope>NUCLEOTIDE SEQUENCE [LARGE SCALE GENOMIC DNA]</scope>
    <source>
        <strain evidence="2 3">DSM 27513</strain>
    </source>
</reference>
<dbReference type="Proteomes" id="UP000809081">
    <property type="component" value="Unassembled WGS sequence"/>
</dbReference>
<dbReference type="EMBL" id="JAFBEI010000056">
    <property type="protein sequence ID" value="MBM7637058.1"/>
    <property type="molecule type" value="Genomic_DNA"/>
</dbReference>
<feature type="transmembrane region" description="Helical" evidence="1">
    <location>
        <begin position="32"/>
        <end position="52"/>
    </location>
</feature>
<keyword evidence="1" id="KW-1133">Transmembrane helix</keyword>
<feature type="transmembrane region" description="Helical" evidence="1">
    <location>
        <begin position="7"/>
        <end position="26"/>
    </location>
</feature>
<comment type="caution">
    <text evidence="2">The sequence shown here is derived from an EMBL/GenBank/DDBJ whole genome shotgun (WGS) entry which is preliminary data.</text>
</comment>
<organism evidence="2 3">
    <name type="scientific">Streptococcus saliviloxodontae</name>
    <dbReference type="NCBI Taxonomy" id="1349416"/>
    <lineage>
        <taxon>Bacteria</taxon>
        <taxon>Bacillati</taxon>
        <taxon>Bacillota</taxon>
        <taxon>Bacilli</taxon>
        <taxon>Lactobacillales</taxon>
        <taxon>Streptococcaceae</taxon>
        <taxon>Streptococcus</taxon>
    </lineage>
</organism>
<keyword evidence="3" id="KW-1185">Reference proteome</keyword>
<protein>
    <submittedName>
        <fullName evidence="2">Peptidoglycan/LPS O-acetylase OafA/YrhL</fullName>
    </submittedName>
</protein>
<evidence type="ECO:0000256" key="1">
    <source>
        <dbReference type="SAM" id="Phobius"/>
    </source>
</evidence>